<evidence type="ECO:0000256" key="6">
    <source>
        <dbReference type="ARBA" id="ARBA00023209"/>
    </source>
</evidence>
<comment type="pathway">
    <text evidence="10">Lipid metabolism; phospholipid metabolism.</text>
</comment>
<evidence type="ECO:0000256" key="2">
    <source>
        <dbReference type="ARBA" id="ARBA00022490"/>
    </source>
</evidence>
<evidence type="ECO:0000313" key="11">
    <source>
        <dbReference type="EMBL" id="MFD2094508.1"/>
    </source>
</evidence>
<name>A0ABW4XIK2_9GAMM</name>
<organism evidence="11 12">
    <name type="scientific">Corallincola platygyrae</name>
    <dbReference type="NCBI Taxonomy" id="1193278"/>
    <lineage>
        <taxon>Bacteria</taxon>
        <taxon>Pseudomonadati</taxon>
        <taxon>Pseudomonadota</taxon>
        <taxon>Gammaproteobacteria</taxon>
        <taxon>Alteromonadales</taxon>
        <taxon>Psychromonadaceae</taxon>
        <taxon>Corallincola</taxon>
    </lineage>
</organism>
<comment type="similarity">
    <text evidence="10">Belongs to the PlsX family.</text>
</comment>
<evidence type="ECO:0000256" key="1">
    <source>
        <dbReference type="ARBA" id="ARBA00001232"/>
    </source>
</evidence>
<dbReference type="NCBIfam" id="TIGR00182">
    <property type="entry name" value="plsX"/>
    <property type="match status" value="1"/>
</dbReference>
<comment type="subunit">
    <text evidence="9 10">Homodimer. Probably interacts with PlsY.</text>
</comment>
<dbReference type="InterPro" id="IPR003664">
    <property type="entry name" value="FA_synthesis"/>
</dbReference>
<dbReference type="SUPFAM" id="SSF53659">
    <property type="entry name" value="Isocitrate/Isopropylmalate dehydrogenase-like"/>
    <property type="match status" value="1"/>
</dbReference>
<evidence type="ECO:0000256" key="9">
    <source>
        <dbReference type="ARBA" id="ARBA00046608"/>
    </source>
</evidence>
<comment type="caution">
    <text evidence="11">The sequence shown here is derived from an EMBL/GenBank/DDBJ whole genome shotgun (WGS) entry which is preliminary data.</text>
</comment>
<proteinExistence type="inferred from homology"/>
<keyword evidence="3 10" id="KW-0444">Lipid biosynthesis</keyword>
<keyword evidence="11" id="KW-0012">Acyltransferase</keyword>
<dbReference type="PANTHER" id="PTHR30100:SF1">
    <property type="entry name" value="PHOSPHATE ACYLTRANSFERASE"/>
    <property type="match status" value="1"/>
</dbReference>
<dbReference type="RefSeq" id="WP_345338669.1">
    <property type="nucleotide sequence ID" value="NZ_BAABLI010000007.1"/>
</dbReference>
<dbReference type="PIRSF" id="PIRSF002465">
    <property type="entry name" value="Phsphlp_syn_PlsX"/>
    <property type="match status" value="1"/>
</dbReference>
<dbReference type="PANTHER" id="PTHR30100">
    <property type="entry name" value="FATTY ACID/PHOSPHOLIPID SYNTHESIS PROTEIN PLSX"/>
    <property type="match status" value="1"/>
</dbReference>
<comment type="catalytic activity">
    <reaction evidence="1 10">
        <text>a fatty acyl-[ACP] + phosphate = an acyl phosphate + holo-[ACP]</text>
        <dbReference type="Rhea" id="RHEA:42292"/>
        <dbReference type="Rhea" id="RHEA-COMP:9685"/>
        <dbReference type="Rhea" id="RHEA-COMP:14125"/>
        <dbReference type="ChEBI" id="CHEBI:43474"/>
        <dbReference type="ChEBI" id="CHEBI:59918"/>
        <dbReference type="ChEBI" id="CHEBI:64479"/>
        <dbReference type="ChEBI" id="CHEBI:138651"/>
        <dbReference type="EC" id="2.3.1.274"/>
    </reaction>
</comment>
<comment type="subcellular location">
    <subcellularLocation>
        <location evidence="10">Cytoplasm</location>
    </subcellularLocation>
    <text evidence="10">Associated with the membrane possibly through PlsY.</text>
</comment>
<dbReference type="Pfam" id="PF02504">
    <property type="entry name" value="FA_synthesis"/>
    <property type="match status" value="1"/>
</dbReference>
<dbReference type="GO" id="GO:0043811">
    <property type="term" value="F:phosphate:acyl-[acyl carrier protein] acyltransferase activity"/>
    <property type="evidence" value="ECO:0007669"/>
    <property type="project" value="UniProtKB-EC"/>
</dbReference>
<gene>
    <name evidence="10 11" type="primary">plsX</name>
    <name evidence="11" type="ORF">ACFSJ3_00800</name>
</gene>
<evidence type="ECO:0000256" key="4">
    <source>
        <dbReference type="ARBA" id="ARBA00022679"/>
    </source>
</evidence>
<keyword evidence="4 10" id="KW-0808">Transferase</keyword>
<evidence type="ECO:0000256" key="5">
    <source>
        <dbReference type="ARBA" id="ARBA00023098"/>
    </source>
</evidence>
<dbReference type="Proteomes" id="UP001597380">
    <property type="component" value="Unassembled WGS sequence"/>
</dbReference>
<evidence type="ECO:0000256" key="8">
    <source>
        <dbReference type="ARBA" id="ARBA00024069"/>
    </source>
</evidence>
<accession>A0ABW4XIK2</accession>
<keyword evidence="6 10" id="KW-0594">Phospholipid biosynthesis</keyword>
<keyword evidence="12" id="KW-1185">Reference proteome</keyword>
<evidence type="ECO:0000256" key="10">
    <source>
        <dbReference type="HAMAP-Rule" id="MF_00019"/>
    </source>
</evidence>
<evidence type="ECO:0000313" key="12">
    <source>
        <dbReference type="Proteomes" id="UP001597380"/>
    </source>
</evidence>
<keyword evidence="7 10" id="KW-1208">Phospholipid metabolism</keyword>
<dbReference type="EC" id="2.3.1.274" evidence="8 10"/>
<keyword evidence="2 10" id="KW-0963">Cytoplasm</keyword>
<keyword evidence="5 10" id="KW-0443">Lipid metabolism</keyword>
<reference evidence="12" key="1">
    <citation type="journal article" date="2019" name="Int. J. Syst. Evol. Microbiol.">
        <title>The Global Catalogue of Microorganisms (GCM) 10K type strain sequencing project: providing services to taxonomists for standard genome sequencing and annotation.</title>
        <authorList>
            <consortium name="The Broad Institute Genomics Platform"/>
            <consortium name="The Broad Institute Genome Sequencing Center for Infectious Disease"/>
            <person name="Wu L."/>
            <person name="Ma J."/>
        </authorList>
    </citation>
    <scope>NUCLEOTIDE SEQUENCE [LARGE SCALE GENOMIC DNA]</scope>
    <source>
        <strain evidence="12">CGMCC 1.10992</strain>
    </source>
</reference>
<sequence length="343" mass="37679">MSHLTLALDAMGGDHGPSITVPAAVQALQSHPNLHIQLFGQEQKLSYALNQISLGDLEDRIQIVHAPDVVDMRDKPSYALRHRRESSMRLALNAVSDGAADACVSAGNTGALMSMAKFVLKTLPGIERPALVAALPTQVGKKVHMLDLGANINCDSETLFQFAQMGHVLVQQVEGIERPRVALLNIGEEETKGNDQIKQTAQLLQECDDIHFVGYIEGRDIFTGNVDVVVCDGFVGNVCLKTCEGVSEFIIKEFKQRFKPKGWMRLILPFVLPTLSRMMKGMNPDQYNGASLLGLRGIVVKSHGNADLKAFRHAIDEAVIEMERQVPKRIKDQLEAALLDKHS</sequence>
<protein>
    <recommendedName>
        <fullName evidence="8 10">Phosphate acyltransferase</fullName>
        <ecNumber evidence="8 10">2.3.1.274</ecNumber>
    </recommendedName>
    <alternativeName>
        <fullName evidence="10">Acyl-ACP phosphotransacylase</fullName>
    </alternativeName>
    <alternativeName>
        <fullName evidence="10">Acyl-[acyl-carrier-protein]--phosphate acyltransferase</fullName>
    </alternativeName>
    <alternativeName>
        <fullName evidence="10">Phosphate-acyl-ACP acyltransferase</fullName>
    </alternativeName>
</protein>
<dbReference type="Gene3D" id="3.40.718.10">
    <property type="entry name" value="Isopropylmalate Dehydrogenase"/>
    <property type="match status" value="1"/>
</dbReference>
<evidence type="ECO:0000256" key="3">
    <source>
        <dbReference type="ARBA" id="ARBA00022516"/>
    </source>
</evidence>
<dbReference type="InterPro" id="IPR012281">
    <property type="entry name" value="Phospholipid_synth_PlsX-like"/>
</dbReference>
<dbReference type="HAMAP" id="MF_00019">
    <property type="entry name" value="PlsX"/>
    <property type="match status" value="1"/>
</dbReference>
<evidence type="ECO:0000256" key="7">
    <source>
        <dbReference type="ARBA" id="ARBA00023264"/>
    </source>
</evidence>
<comment type="function">
    <text evidence="10">Catalyzes the reversible formation of acyl-phosphate (acyl-PO(4)) from acyl-[acyl-carrier-protein] (acyl-ACP). This enzyme utilizes acyl-ACP as fatty acyl donor, but not acyl-CoA.</text>
</comment>
<dbReference type="EMBL" id="JBHUHT010000004">
    <property type="protein sequence ID" value="MFD2094508.1"/>
    <property type="molecule type" value="Genomic_DNA"/>
</dbReference>